<gene>
    <name evidence="2" type="ORF">RHS04_08594</name>
</gene>
<sequence length="225" mass="24474">MVSFRRFCCAIPFAIFVGVMVCAAPFVDSSSKEAIGRASDAPVTTMGTTSSYMPAPRILVERQINLLCLLLVLYSELALFISTIPIFGLIPIEINLSSDICRTSSVLMDTFHNQVTKATSELSSHTIPSDPGSKAAASQAFRDITVGMADACSLAGNKLGSNVVQSQLATVDDDITRFMEAYARVANLNSTEFAPCVSRTNLYDCVAYLFDHQHEFHGRSRKMLP</sequence>
<keyword evidence="1" id="KW-0472">Membrane</keyword>
<keyword evidence="1" id="KW-0812">Transmembrane</keyword>
<feature type="transmembrane region" description="Helical" evidence="1">
    <location>
        <begin position="64"/>
        <end position="90"/>
    </location>
</feature>
<dbReference type="AlphaFoldDB" id="A0A8H7H0W1"/>
<evidence type="ECO:0000313" key="3">
    <source>
        <dbReference type="Proteomes" id="UP000650582"/>
    </source>
</evidence>
<keyword evidence="1" id="KW-1133">Transmembrane helix</keyword>
<name>A0A8H7H0W1_9AGAM</name>
<proteinExistence type="predicted"/>
<organism evidence="2 3">
    <name type="scientific">Rhizoctonia solani</name>
    <dbReference type="NCBI Taxonomy" id="456999"/>
    <lineage>
        <taxon>Eukaryota</taxon>
        <taxon>Fungi</taxon>
        <taxon>Dikarya</taxon>
        <taxon>Basidiomycota</taxon>
        <taxon>Agaricomycotina</taxon>
        <taxon>Agaricomycetes</taxon>
        <taxon>Cantharellales</taxon>
        <taxon>Ceratobasidiaceae</taxon>
        <taxon>Rhizoctonia</taxon>
    </lineage>
</organism>
<reference evidence="2" key="1">
    <citation type="submission" date="2020-09" db="EMBL/GenBank/DDBJ databases">
        <title>Comparative genome analyses of four rice-infecting Rhizoctonia solani isolates reveal extensive enrichment of homogalacturonan modification genes.</title>
        <authorList>
            <person name="Lee D.-Y."/>
            <person name="Jeon J."/>
            <person name="Kim K.-T."/>
            <person name="Cheong K."/>
            <person name="Song H."/>
            <person name="Choi G."/>
            <person name="Ko J."/>
            <person name="Opiyo S.O."/>
            <person name="Zuo S."/>
            <person name="Madhav S."/>
            <person name="Lee Y.-H."/>
            <person name="Wang G.-L."/>
        </authorList>
    </citation>
    <scope>NUCLEOTIDE SEQUENCE</scope>
    <source>
        <strain evidence="2">AG1-IA YN-7</strain>
    </source>
</reference>
<evidence type="ECO:0000313" key="2">
    <source>
        <dbReference type="EMBL" id="KAF8670478.1"/>
    </source>
</evidence>
<accession>A0A8H7H0W1</accession>
<evidence type="ECO:0000256" key="1">
    <source>
        <dbReference type="SAM" id="Phobius"/>
    </source>
</evidence>
<dbReference type="EMBL" id="JACYCC010000248">
    <property type="protein sequence ID" value="KAF8670478.1"/>
    <property type="molecule type" value="Genomic_DNA"/>
</dbReference>
<comment type="caution">
    <text evidence="2">The sequence shown here is derived from an EMBL/GenBank/DDBJ whole genome shotgun (WGS) entry which is preliminary data.</text>
</comment>
<dbReference type="Proteomes" id="UP000650582">
    <property type="component" value="Unassembled WGS sequence"/>
</dbReference>
<protein>
    <submittedName>
        <fullName evidence="2">Uncharacterized protein</fullName>
    </submittedName>
</protein>